<protein>
    <submittedName>
        <fullName evidence="2">Uncharacterized protein</fullName>
    </submittedName>
</protein>
<evidence type="ECO:0000313" key="2">
    <source>
        <dbReference type="EMBL" id="KAK4805401.1"/>
    </source>
</evidence>
<gene>
    <name evidence="2" type="ORF">QYF61_010075</name>
</gene>
<feature type="region of interest" description="Disordered" evidence="1">
    <location>
        <begin position="23"/>
        <end position="56"/>
    </location>
</feature>
<name>A0AAN7N6J5_MYCAM</name>
<comment type="caution">
    <text evidence="2">The sequence shown here is derived from an EMBL/GenBank/DDBJ whole genome shotgun (WGS) entry which is preliminary data.</text>
</comment>
<organism evidence="2 3">
    <name type="scientific">Mycteria americana</name>
    <name type="common">Wood stork</name>
    <dbReference type="NCBI Taxonomy" id="33587"/>
    <lineage>
        <taxon>Eukaryota</taxon>
        <taxon>Metazoa</taxon>
        <taxon>Chordata</taxon>
        <taxon>Craniata</taxon>
        <taxon>Vertebrata</taxon>
        <taxon>Euteleostomi</taxon>
        <taxon>Archelosauria</taxon>
        <taxon>Archosauria</taxon>
        <taxon>Dinosauria</taxon>
        <taxon>Saurischia</taxon>
        <taxon>Theropoda</taxon>
        <taxon>Coelurosauria</taxon>
        <taxon>Aves</taxon>
        <taxon>Neognathae</taxon>
        <taxon>Neoaves</taxon>
        <taxon>Aequornithes</taxon>
        <taxon>Ciconiiformes</taxon>
        <taxon>Ciconiidae</taxon>
        <taxon>Mycteria</taxon>
    </lineage>
</organism>
<evidence type="ECO:0000256" key="1">
    <source>
        <dbReference type="SAM" id="MobiDB-lite"/>
    </source>
</evidence>
<evidence type="ECO:0000313" key="3">
    <source>
        <dbReference type="Proteomes" id="UP001333110"/>
    </source>
</evidence>
<dbReference type="EMBL" id="JAUNZN010000098">
    <property type="protein sequence ID" value="KAK4805401.1"/>
    <property type="molecule type" value="Genomic_DNA"/>
</dbReference>
<sequence>MLQEAQPDGKVFDAIDSFFPEGEAPAAGLGQAVSDGGGEGCGGPGVPSPPASPQTPQELAMVAEAQESFRELVLALLADRGRRAAYLQVPASAPQCLPVAPQCLPVPSQ</sequence>
<feature type="compositionally biased region" description="Gly residues" evidence="1">
    <location>
        <begin position="35"/>
        <end position="45"/>
    </location>
</feature>
<dbReference type="AlphaFoldDB" id="A0AAN7N6J5"/>
<reference evidence="2 3" key="1">
    <citation type="journal article" date="2023" name="J. Hered.">
        <title>Chromosome-level genome of the wood stork (Mycteria americana) provides insight into avian chromosome evolution.</title>
        <authorList>
            <person name="Flamio R. Jr."/>
            <person name="Ramstad K.M."/>
        </authorList>
    </citation>
    <scope>NUCLEOTIDE SEQUENCE [LARGE SCALE GENOMIC DNA]</scope>
    <source>
        <strain evidence="2">JAX WOST 10</strain>
    </source>
</reference>
<proteinExistence type="predicted"/>
<keyword evidence="3" id="KW-1185">Reference proteome</keyword>
<dbReference type="Proteomes" id="UP001333110">
    <property type="component" value="Unassembled WGS sequence"/>
</dbReference>
<accession>A0AAN7N6J5</accession>